<name>A0A0S1SRR6_9BACT</name>
<accession>A0A0S1SM03</accession>
<sequence>MVLLLSGGTEISRGVIVDKFLADHPDWRHLALEDLDQTQDPDDVIGMGAFFALLVACECAKEALKEGYSVVITCPAAEMLDTVQESFPKDLTSVYLGKTRAKAVYDRVIDTSRQSVGETCAVLRDLVD</sequence>
<accession>A0A0S1SJA1</accession>
<dbReference type="AlphaFoldDB" id="A0A0S1SRR6"/>
<evidence type="ECO:0000313" key="1">
    <source>
        <dbReference type="EMBL" id="ALM13729.1"/>
    </source>
</evidence>
<protein>
    <submittedName>
        <fullName evidence="1">Uncharacterized protein</fullName>
    </submittedName>
</protein>
<dbReference type="KEGG" id="prf:PeribacterA2_1067"/>
<organism evidence="1 2">
    <name type="scientific">Candidatus Peribacter riflensis</name>
    <dbReference type="NCBI Taxonomy" id="1735162"/>
    <lineage>
        <taxon>Bacteria</taxon>
        <taxon>Candidatus Peregrinibacteriota</taxon>
        <taxon>Candidatus Peribacteria</taxon>
        <taxon>Candidatus Peribacterales</taxon>
        <taxon>Candidatus Peribacteraceae</taxon>
        <taxon>Candidatus Peribacter</taxon>
    </lineage>
</organism>
<accession>A0A0S1SYF0</accession>
<dbReference type="STRING" id="1735162.PeribacterB2_1069"/>
<evidence type="ECO:0000313" key="2">
    <source>
        <dbReference type="Proteomes" id="UP000069135"/>
    </source>
</evidence>
<proteinExistence type="predicted"/>
<gene>
    <name evidence="1" type="ORF">PeribacterD1_1067</name>
</gene>
<dbReference type="Proteomes" id="UP000069135">
    <property type="component" value="Chromosome"/>
</dbReference>
<reference evidence="1 2" key="2">
    <citation type="journal article" date="2016" name="PeerJ">
        <title>Analysis of five complete genome sequences for members of the class Peribacteria in the recently recognized Peregrinibacteria bacterial phylum.</title>
        <authorList>
            <person name="Anantharaman K."/>
            <person name="Brown C.T."/>
            <person name="Burstein D."/>
            <person name="Castelle C.J."/>
            <person name="Probst A.J."/>
            <person name="Thomas B.C."/>
            <person name="Williams K.H."/>
            <person name="Banfield J.F."/>
        </authorList>
    </citation>
    <scope>NUCLEOTIDE SEQUENCE [LARGE SCALE GENOMIC DNA]</scope>
    <source>
        <strain evidence="1">RIFOXYD1_FULL_PER-ii_59_16</strain>
    </source>
</reference>
<accession>A0A0S1SRR6</accession>
<reference evidence="2" key="1">
    <citation type="submission" date="2015-10" db="EMBL/GenBank/DDBJ databases">
        <title>Analysis of five complete genome sequences for members of the class Peribacteria in the recently recognized Peregrinibacteria bacterial phylum.</title>
        <authorList>
            <person name="Anantharaman K."/>
            <person name="Brown C.T."/>
            <person name="Burstein D."/>
            <person name="Castelle C.J."/>
            <person name="Probst A.J."/>
            <person name="Thomas B.C."/>
            <person name="Williams K.H."/>
            <person name="Banfield J.F."/>
        </authorList>
    </citation>
    <scope>NUCLEOTIDE SEQUENCE [LARGE SCALE GENOMIC DNA]</scope>
</reference>
<dbReference type="EMBL" id="CP013065">
    <property type="protein sequence ID" value="ALM13729.1"/>
    <property type="molecule type" value="Genomic_DNA"/>
</dbReference>
<accession>A0A0S1ST62</accession>